<protein>
    <recommendedName>
        <fullName evidence="4">Zn(2)-C6 fungal-type domain-containing protein</fullName>
    </recommendedName>
</protein>
<dbReference type="Gene3D" id="3.90.640.10">
    <property type="entry name" value="Actin, Chain A, domain 4"/>
    <property type="match status" value="1"/>
</dbReference>
<feature type="region of interest" description="Disordered" evidence="1">
    <location>
        <begin position="43"/>
        <end position="64"/>
    </location>
</feature>
<reference evidence="2" key="1">
    <citation type="journal article" date="2022" name="bioRxiv">
        <title>Deciphering the potential niche of two novel black yeast fungi from a biological soil crust based on their genomes, phenotypes, and melanin regulation.</title>
        <authorList>
            <consortium name="DOE Joint Genome Institute"/>
            <person name="Carr E.C."/>
            <person name="Barton Q."/>
            <person name="Grambo S."/>
            <person name="Sullivan M."/>
            <person name="Renfro C.M."/>
            <person name="Kuo A."/>
            <person name="Pangilinan J."/>
            <person name="Lipzen A."/>
            <person name="Keymanesh K."/>
            <person name="Savage E."/>
            <person name="Barry K."/>
            <person name="Grigoriev I.V."/>
            <person name="Riekhof W.R."/>
            <person name="Harris S.S."/>
        </authorList>
    </citation>
    <scope>NUCLEOTIDE SEQUENCE</scope>
    <source>
        <strain evidence="2">JF 03-4F</strain>
    </source>
</reference>
<evidence type="ECO:0008006" key="4">
    <source>
        <dbReference type="Google" id="ProtNLM"/>
    </source>
</evidence>
<evidence type="ECO:0000313" key="2">
    <source>
        <dbReference type="EMBL" id="KAI1615473.1"/>
    </source>
</evidence>
<name>A0AAN6IFC0_9EURO</name>
<organism evidence="2 3">
    <name type="scientific">Exophiala viscosa</name>
    <dbReference type="NCBI Taxonomy" id="2486360"/>
    <lineage>
        <taxon>Eukaryota</taxon>
        <taxon>Fungi</taxon>
        <taxon>Dikarya</taxon>
        <taxon>Ascomycota</taxon>
        <taxon>Pezizomycotina</taxon>
        <taxon>Eurotiomycetes</taxon>
        <taxon>Chaetothyriomycetidae</taxon>
        <taxon>Chaetothyriales</taxon>
        <taxon>Herpotrichiellaceae</taxon>
        <taxon>Exophiala</taxon>
    </lineage>
</organism>
<evidence type="ECO:0000256" key="1">
    <source>
        <dbReference type="SAM" id="MobiDB-lite"/>
    </source>
</evidence>
<evidence type="ECO:0000313" key="3">
    <source>
        <dbReference type="Proteomes" id="UP001203852"/>
    </source>
</evidence>
<accession>A0AAN6IFC0</accession>
<dbReference type="InterPro" id="IPR043129">
    <property type="entry name" value="ATPase_NBD"/>
</dbReference>
<dbReference type="PANTHER" id="PTHR42749:SF1">
    <property type="entry name" value="CELL SHAPE-DETERMINING PROTEIN MREB"/>
    <property type="match status" value="1"/>
</dbReference>
<comment type="caution">
    <text evidence="2">The sequence shown here is derived from an EMBL/GenBank/DDBJ whole genome shotgun (WGS) entry which is preliminary data.</text>
</comment>
<dbReference type="Gene3D" id="3.30.420.40">
    <property type="match status" value="2"/>
</dbReference>
<dbReference type="EMBL" id="MU404352">
    <property type="protein sequence ID" value="KAI1615473.1"/>
    <property type="molecule type" value="Genomic_DNA"/>
</dbReference>
<gene>
    <name evidence="2" type="ORF">EDD36DRAFT_189857</name>
</gene>
<dbReference type="PANTHER" id="PTHR42749">
    <property type="entry name" value="CELL SHAPE-DETERMINING PROTEIN MREB"/>
    <property type="match status" value="1"/>
</dbReference>
<proteinExistence type="predicted"/>
<dbReference type="AlphaFoldDB" id="A0AAN6IFC0"/>
<sequence>MAPCVLCRSKHRLCSRIRNSSQTTCTLCEEYGVPCIPAPLRTARKGRRSTPSPIQRRGQAENDAGLIPSTIRSSSEIIKIVIGLDIGSSEGKAAYLLLAGGHPRIGRTHSLLQRVTPIEWENGQASVPTQLAYVADVRSGSNAYRQIWGDEVTRHLRDGDIPSENIMRYFKPVIHGADWRDVELLEQQVSSLPAAVRQTLSSPNLAAVDLYVDTLRHAYHFVLRQIAENVRELAWPIYDDLNSYQGFWPESSRGIELEVGIPLPGATTTDQVQHVVGAARKAGIRNPVPVAEPTAALAYYFQSQFEKRVPPLVGSTVMVVDEGGGSADVQALYVDQSDHGFVVREMVPGDSEWCGGRICDEICREIIMEKLLASPLDTQRVLESLGVPSSPMTTRELQSLLERKFEQAKRQFSGDRGQDLLIRGFPAVAVLGNRAGRVPISVEDMAQTFRLSIDGITDMIKRNVEEVREAGADVDKILVVGGGFNHRYTRNRVRHKIEVAAEAGYPIPVATTTENTGSSSTTVAYGTALLLADKAFISERIIRRGFCFIWDLPVKELENKQRIYPREWITTDIHDGAKSVMNVSKFLIRVGDRLPWERYVVTEEAWRGLSHMEDGRRKRRWVISEALCYCDGECKDEELVDDPASDIHRMPSPLKFTLSEEDCRGFETYWTPSTNSRKWYYRIEYDVALILKGLKMTFELRIPRSGKLGRSLKDSPRDGFSPETSYSARYGCDPIVKSGEYDNTGVFRLLDSTSLREESPL</sequence>
<dbReference type="SUPFAM" id="SSF53067">
    <property type="entry name" value="Actin-like ATPase domain"/>
    <property type="match status" value="1"/>
</dbReference>
<dbReference type="Proteomes" id="UP001203852">
    <property type="component" value="Unassembled WGS sequence"/>
</dbReference>
<dbReference type="CDD" id="cd10170">
    <property type="entry name" value="ASKHA_NBD_HSP70"/>
    <property type="match status" value="1"/>
</dbReference>
<keyword evidence="3" id="KW-1185">Reference proteome</keyword>